<accession>A0A1G9M733</accession>
<comment type="cofactor">
    <cofactor evidence="1">
        <name>Fe(2+)</name>
        <dbReference type="ChEBI" id="CHEBI:29033"/>
    </cofactor>
</comment>
<keyword evidence="3" id="KW-1185">Reference proteome</keyword>
<evidence type="ECO:0000256" key="1">
    <source>
        <dbReference type="ARBA" id="ARBA00001954"/>
    </source>
</evidence>
<dbReference type="RefSeq" id="WP_089728737.1">
    <property type="nucleotide sequence ID" value="NZ_FNGI01000006.1"/>
</dbReference>
<proteinExistence type="predicted"/>
<dbReference type="OrthoDB" id="9791262at2"/>
<dbReference type="InterPro" id="IPR008775">
    <property type="entry name" value="Phytyl_CoA_dOase-like"/>
</dbReference>
<evidence type="ECO:0000313" key="2">
    <source>
        <dbReference type="EMBL" id="SDL69923.1"/>
    </source>
</evidence>
<dbReference type="Proteomes" id="UP000198654">
    <property type="component" value="Unassembled WGS sequence"/>
</dbReference>
<dbReference type="STRING" id="119000.SAMN05661010_02332"/>
<reference evidence="2 3" key="1">
    <citation type="submission" date="2016-10" db="EMBL/GenBank/DDBJ databases">
        <authorList>
            <person name="de Groot N.N."/>
        </authorList>
    </citation>
    <scope>NUCLEOTIDE SEQUENCE [LARGE SCALE GENOMIC DNA]</scope>
    <source>
        <strain evidence="2 3">DSM 14789</strain>
    </source>
</reference>
<dbReference type="GO" id="GO:0016706">
    <property type="term" value="F:2-oxoglutarate-dependent dioxygenase activity"/>
    <property type="evidence" value="ECO:0007669"/>
    <property type="project" value="UniProtKB-ARBA"/>
</dbReference>
<dbReference type="EMBL" id="FNGI01000006">
    <property type="protein sequence ID" value="SDL69923.1"/>
    <property type="molecule type" value="Genomic_DNA"/>
</dbReference>
<name>A0A1G9M733_9GAMM</name>
<dbReference type="Gene3D" id="2.60.120.620">
    <property type="entry name" value="q2cbj1_9rhob like domain"/>
    <property type="match status" value="1"/>
</dbReference>
<dbReference type="PANTHER" id="PTHR20883:SF48">
    <property type="entry name" value="ECTOINE DIOXYGENASE"/>
    <property type="match status" value="1"/>
</dbReference>
<gene>
    <name evidence="2" type="ORF">SAMN05661010_02332</name>
</gene>
<sequence>MKLTAAQLQEFNDNGFLVVRDIFTAEEVDALRAESVAIFEHERSEVWREKNGAPRTAFGCHEYNELFRSLTRDSRLVIPVEQIIGEKLYIHQFKVNPKVAFDGDPFPWHQDFVTWHYDDGMPEPRGMNIAIMLDDVTPNNGALMFVPGSHGEGMIEAPDVNGRRWMERRDVARLIKKSSDIVAASGKAGDVLMFHGNTVHGSAGNITPLPRRILYVTYNAVSNYLREPKRASFIAHRTFEPVDTVVGQVLHAVS</sequence>
<evidence type="ECO:0000313" key="3">
    <source>
        <dbReference type="Proteomes" id="UP000198654"/>
    </source>
</evidence>
<dbReference type="PANTHER" id="PTHR20883">
    <property type="entry name" value="PHYTANOYL-COA DIOXYGENASE DOMAIN CONTAINING 1"/>
    <property type="match status" value="1"/>
</dbReference>
<dbReference type="SUPFAM" id="SSF51197">
    <property type="entry name" value="Clavaminate synthase-like"/>
    <property type="match status" value="1"/>
</dbReference>
<dbReference type="Pfam" id="PF05721">
    <property type="entry name" value="PhyH"/>
    <property type="match status" value="1"/>
</dbReference>
<dbReference type="AlphaFoldDB" id="A0A1G9M733"/>
<protein>
    <submittedName>
        <fullName evidence="2">Ectoine hydroxylase</fullName>
    </submittedName>
</protein>
<organism evidence="2 3">
    <name type="scientific">Modicisalibacter muralis</name>
    <dbReference type="NCBI Taxonomy" id="119000"/>
    <lineage>
        <taxon>Bacteria</taxon>
        <taxon>Pseudomonadati</taxon>
        <taxon>Pseudomonadota</taxon>
        <taxon>Gammaproteobacteria</taxon>
        <taxon>Oceanospirillales</taxon>
        <taxon>Halomonadaceae</taxon>
        <taxon>Modicisalibacter</taxon>
    </lineage>
</organism>
<dbReference type="GO" id="GO:0005506">
    <property type="term" value="F:iron ion binding"/>
    <property type="evidence" value="ECO:0007669"/>
    <property type="project" value="UniProtKB-ARBA"/>
</dbReference>